<keyword evidence="7" id="KW-1003">Cell membrane</keyword>
<feature type="transmembrane region" description="Helical" evidence="13">
    <location>
        <begin position="12"/>
        <end position="33"/>
    </location>
</feature>
<evidence type="ECO:0000256" key="5">
    <source>
        <dbReference type="ARBA" id="ARBA00022448"/>
    </source>
</evidence>
<feature type="transmembrane region" description="Helical" evidence="13">
    <location>
        <begin position="188"/>
        <end position="208"/>
    </location>
</feature>
<dbReference type="EMBL" id="QRCT01000026">
    <property type="protein sequence ID" value="RDU23421.1"/>
    <property type="molecule type" value="Genomic_DNA"/>
</dbReference>
<evidence type="ECO:0000256" key="10">
    <source>
        <dbReference type="ARBA" id="ARBA00023065"/>
    </source>
</evidence>
<keyword evidence="10" id="KW-0406">Ion transport</keyword>
<evidence type="ECO:0000313" key="15">
    <source>
        <dbReference type="Proteomes" id="UP000255036"/>
    </source>
</evidence>
<reference evidence="14 15" key="1">
    <citation type="submission" date="2018-07" db="EMBL/GenBank/DDBJ databases">
        <title>Anaerosacharophilus polymeroproducens gen. nov. sp. nov., an anaerobic bacterium isolated from salt field.</title>
        <authorList>
            <person name="Kim W."/>
            <person name="Yang S.-H."/>
            <person name="Oh J."/>
            <person name="Lee J.-H."/>
            <person name="Kwon K.K."/>
        </authorList>
    </citation>
    <scope>NUCLEOTIDE SEQUENCE [LARGE SCALE GENOMIC DNA]</scope>
    <source>
        <strain evidence="14 15">MCWD5</strain>
    </source>
</reference>
<comment type="subcellular location">
    <subcellularLocation>
        <location evidence="2">Cell membrane</location>
        <topology evidence="2">Multi-pass membrane protein</topology>
    </subcellularLocation>
</comment>
<dbReference type="RefSeq" id="WP_115481938.1">
    <property type="nucleotide sequence ID" value="NZ_QRCT01000026.1"/>
</dbReference>
<comment type="caution">
    <text evidence="14">The sequence shown here is derived from an EMBL/GenBank/DDBJ whole genome shotgun (WGS) entry which is preliminary data.</text>
</comment>
<evidence type="ECO:0000256" key="1">
    <source>
        <dbReference type="ARBA" id="ARBA00003408"/>
    </source>
</evidence>
<evidence type="ECO:0000256" key="9">
    <source>
        <dbReference type="ARBA" id="ARBA00022989"/>
    </source>
</evidence>
<protein>
    <recommendedName>
        <fullName evidence="4">Probable multidrug resistance protein NorM</fullName>
    </recommendedName>
    <alternativeName>
        <fullName evidence="12">Multidrug-efflux transporter</fullName>
    </alternativeName>
</protein>
<feature type="transmembrane region" description="Helical" evidence="13">
    <location>
        <begin position="251"/>
        <end position="270"/>
    </location>
</feature>
<sequence length="441" mass="48170">MLFTKKDLRKLIVPLIIEQILSVTVGMADIIMISSTGEAAVSGVSLVDTLNILLINIFAALATGGAVVAGHYLGEKNKKEACKAAGQLLLFSAVSSVVIMGVVLLGRSIILNIVFGAIDHEVMEYASIYLLITGISIPFLAIYNSGAALFRAMGNSQVTMRISIFMNALNIAGNALFIYGLHWGVRGAAVSSLISRIIAAGIIMIMLLNSKREIHISPSVKLKFHGYLIKKILRIGVPNGMENSMFQIGKLLVLSLAASFGTSAIAANAVSNTIGMFQVMPGMAIGLAILAVVAQCVGASDYGQAQYYTKLLVKMTYICMLIVNILIFIFCPYILKAYHLTEETLRVTTLIIRYHAVCCVTIWPLSFSIPYTLRAANDVIATMLISIASMWIFRIAFSYILGRSLGLGVFGLWVAMTIDWLFRGIFFSIRYWKGKWRLHKN</sequence>
<evidence type="ECO:0000256" key="6">
    <source>
        <dbReference type="ARBA" id="ARBA00022449"/>
    </source>
</evidence>
<evidence type="ECO:0000256" key="7">
    <source>
        <dbReference type="ARBA" id="ARBA00022475"/>
    </source>
</evidence>
<feature type="transmembrane region" description="Helical" evidence="13">
    <location>
        <begin position="162"/>
        <end position="182"/>
    </location>
</feature>
<evidence type="ECO:0000256" key="2">
    <source>
        <dbReference type="ARBA" id="ARBA00004651"/>
    </source>
</evidence>
<evidence type="ECO:0000256" key="12">
    <source>
        <dbReference type="ARBA" id="ARBA00031636"/>
    </source>
</evidence>
<evidence type="ECO:0000256" key="4">
    <source>
        <dbReference type="ARBA" id="ARBA00020268"/>
    </source>
</evidence>
<keyword evidence="8 13" id="KW-0812">Transmembrane</keyword>
<keyword evidence="9 13" id="KW-1133">Transmembrane helix</keyword>
<feature type="transmembrane region" description="Helical" evidence="13">
    <location>
        <begin position="407"/>
        <end position="432"/>
    </location>
</feature>
<dbReference type="PIRSF" id="PIRSF006603">
    <property type="entry name" value="DinF"/>
    <property type="match status" value="1"/>
</dbReference>
<dbReference type="InterPro" id="IPR048279">
    <property type="entry name" value="MdtK-like"/>
</dbReference>
<dbReference type="InterPro" id="IPR050222">
    <property type="entry name" value="MATE_MdtK"/>
</dbReference>
<dbReference type="OrthoDB" id="62420at2"/>
<dbReference type="Proteomes" id="UP000255036">
    <property type="component" value="Unassembled WGS sequence"/>
</dbReference>
<evidence type="ECO:0000256" key="13">
    <source>
        <dbReference type="SAM" id="Phobius"/>
    </source>
</evidence>
<dbReference type="CDD" id="cd13137">
    <property type="entry name" value="MATE_NorM_like"/>
    <property type="match status" value="1"/>
</dbReference>
<proteinExistence type="inferred from homology"/>
<dbReference type="AlphaFoldDB" id="A0A371AV48"/>
<comment type="similarity">
    <text evidence="3">Belongs to the multi antimicrobial extrusion (MATE) (TC 2.A.66.1) family.</text>
</comment>
<dbReference type="GO" id="GO:0005886">
    <property type="term" value="C:plasma membrane"/>
    <property type="evidence" value="ECO:0007669"/>
    <property type="project" value="UniProtKB-SubCell"/>
</dbReference>
<evidence type="ECO:0000256" key="3">
    <source>
        <dbReference type="ARBA" id="ARBA00010199"/>
    </source>
</evidence>
<dbReference type="InterPro" id="IPR002528">
    <property type="entry name" value="MATE_fam"/>
</dbReference>
<evidence type="ECO:0000313" key="14">
    <source>
        <dbReference type="EMBL" id="RDU23421.1"/>
    </source>
</evidence>
<comment type="function">
    <text evidence="1">Multidrug efflux pump.</text>
</comment>
<feature type="transmembrane region" description="Helical" evidence="13">
    <location>
        <begin position="53"/>
        <end position="73"/>
    </location>
</feature>
<feature type="transmembrane region" description="Helical" evidence="13">
    <location>
        <begin position="379"/>
        <end position="401"/>
    </location>
</feature>
<feature type="transmembrane region" description="Helical" evidence="13">
    <location>
        <begin position="85"/>
        <end position="106"/>
    </location>
</feature>
<evidence type="ECO:0000256" key="8">
    <source>
        <dbReference type="ARBA" id="ARBA00022692"/>
    </source>
</evidence>
<accession>A0A371AV48</accession>
<keyword evidence="5" id="KW-0813">Transport</keyword>
<feature type="transmembrane region" description="Helical" evidence="13">
    <location>
        <begin position="347"/>
        <end position="367"/>
    </location>
</feature>
<name>A0A371AV48_9FIRM</name>
<keyword evidence="11 13" id="KW-0472">Membrane</keyword>
<feature type="transmembrane region" description="Helical" evidence="13">
    <location>
        <begin position="126"/>
        <end position="150"/>
    </location>
</feature>
<organism evidence="14 15">
    <name type="scientific">Anaerosacchariphilus polymeriproducens</name>
    <dbReference type="NCBI Taxonomy" id="1812858"/>
    <lineage>
        <taxon>Bacteria</taxon>
        <taxon>Bacillati</taxon>
        <taxon>Bacillota</taxon>
        <taxon>Clostridia</taxon>
        <taxon>Lachnospirales</taxon>
        <taxon>Lachnospiraceae</taxon>
        <taxon>Anaerosacchariphilus</taxon>
    </lineage>
</organism>
<dbReference type="PANTHER" id="PTHR43298:SF2">
    <property type="entry name" value="FMN_FAD EXPORTER YEEO-RELATED"/>
    <property type="match status" value="1"/>
</dbReference>
<keyword evidence="6" id="KW-0050">Antiport</keyword>
<dbReference type="NCBIfam" id="TIGR00797">
    <property type="entry name" value="matE"/>
    <property type="match status" value="1"/>
</dbReference>
<feature type="transmembrane region" description="Helical" evidence="13">
    <location>
        <begin position="311"/>
        <end position="335"/>
    </location>
</feature>
<dbReference type="PANTHER" id="PTHR43298">
    <property type="entry name" value="MULTIDRUG RESISTANCE PROTEIN NORM-RELATED"/>
    <property type="match status" value="1"/>
</dbReference>
<dbReference type="GO" id="GO:0006811">
    <property type="term" value="P:monoatomic ion transport"/>
    <property type="evidence" value="ECO:0007669"/>
    <property type="project" value="UniProtKB-KW"/>
</dbReference>
<evidence type="ECO:0000256" key="11">
    <source>
        <dbReference type="ARBA" id="ARBA00023136"/>
    </source>
</evidence>
<dbReference type="GO" id="GO:0042910">
    <property type="term" value="F:xenobiotic transmembrane transporter activity"/>
    <property type="evidence" value="ECO:0007669"/>
    <property type="project" value="InterPro"/>
</dbReference>
<dbReference type="Pfam" id="PF01554">
    <property type="entry name" value="MatE"/>
    <property type="match status" value="2"/>
</dbReference>
<gene>
    <name evidence="14" type="ORF">DWV06_09445</name>
</gene>
<feature type="transmembrane region" description="Helical" evidence="13">
    <location>
        <begin position="276"/>
        <end position="299"/>
    </location>
</feature>
<keyword evidence="15" id="KW-1185">Reference proteome</keyword>
<dbReference type="GO" id="GO:0015297">
    <property type="term" value="F:antiporter activity"/>
    <property type="evidence" value="ECO:0007669"/>
    <property type="project" value="UniProtKB-KW"/>
</dbReference>